<organism evidence="1 2">
    <name type="scientific">Allokutzneria multivorans</name>
    <dbReference type="NCBI Taxonomy" id="1142134"/>
    <lineage>
        <taxon>Bacteria</taxon>
        <taxon>Bacillati</taxon>
        <taxon>Actinomycetota</taxon>
        <taxon>Actinomycetes</taxon>
        <taxon>Pseudonocardiales</taxon>
        <taxon>Pseudonocardiaceae</taxon>
        <taxon>Allokutzneria</taxon>
    </lineage>
</organism>
<reference evidence="2" key="1">
    <citation type="journal article" date="2019" name="Int. J. Syst. Evol. Microbiol.">
        <title>The Global Catalogue of Microorganisms (GCM) 10K type strain sequencing project: providing services to taxonomists for standard genome sequencing and annotation.</title>
        <authorList>
            <consortium name="The Broad Institute Genomics Platform"/>
            <consortium name="The Broad Institute Genome Sequencing Center for Infectious Disease"/>
            <person name="Wu L."/>
            <person name="Ma J."/>
        </authorList>
    </citation>
    <scope>NUCLEOTIDE SEQUENCE [LARGE SCALE GENOMIC DNA]</scope>
    <source>
        <strain evidence="2">JCM 17342</strain>
    </source>
</reference>
<evidence type="ECO:0000313" key="1">
    <source>
        <dbReference type="EMBL" id="GAA3998032.1"/>
    </source>
</evidence>
<comment type="caution">
    <text evidence="1">The sequence shown here is derived from an EMBL/GenBank/DDBJ whole genome shotgun (WGS) entry which is preliminary data.</text>
</comment>
<dbReference type="InterPro" id="IPR045935">
    <property type="entry name" value="DUF6355"/>
</dbReference>
<dbReference type="EMBL" id="BAABAL010000005">
    <property type="protein sequence ID" value="GAA3998032.1"/>
    <property type="molecule type" value="Genomic_DNA"/>
</dbReference>
<gene>
    <name evidence="1" type="ORF">GCM10022247_17710</name>
</gene>
<accession>A0ABP7RIJ5</accession>
<proteinExistence type="predicted"/>
<evidence type="ECO:0008006" key="3">
    <source>
        <dbReference type="Google" id="ProtNLM"/>
    </source>
</evidence>
<protein>
    <recommendedName>
        <fullName evidence="3">Secreted protein</fullName>
    </recommendedName>
</protein>
<name>A0ABP7RIJ5_9PSEU</name>
<dbReference type="Proteomes" id="UP001501747">
    <property type="component" value="Unassembled WGS sequence"/>
</dbReference>
<evidence type="ECO:0000313" key="2">
    <source>
        <dbReference type="Proteomes" id="UP001501747"/>
    </source>
</evidence>
<sequence length="115" mass="12173">MITLPLHIRDEEIVMKKRILGLVTAALTVACTLGGTMAITSGTASARSCGHTSEGIGFWTTHYYKHCGGGHVWVDITVNNAVQPSTCVGPGEERNLGRNVTKAHSRGVPCGPSAW</sequence>
<keyword evidence="2" id="KW-1185">Reference proteome</keyword>
<dbReference type="Pfam" id="PF19882">
    <property type="entry name" value="DUF6355"/>
    <property type="match status" value="1"/>
</dbReference>